<organism evidence="2 3">
    <name type="scientific">Pseudoneobacillus rhizosphaerae</name>
    <dbReference type="NCBI Taxonomy" id="2880968"/>
    <lineage>
        <taxon>Bacteria</taxon>
        <taxon>Bacillati</taxon>
        <taxon>Bacillota</taxon>
        <taxon>Bacilli</taxon>
        <taxon>Bacillales</taxon>
        <taxon>Bacillaceae</taxon>
        <taxon>Pseudoneobacillus</taxon>
    </lineage>
</organism>
<comment type="caution">
    <text evidence="2">The sequence shown here is derived from an EMBL/GenBank/DDBJ whole genome shotgun (WGS) entry which is preliminary data.</text>
</comment>
<dbReference type="SUPFAM" id="SSF55031">
    <property type="entry name" value="Bacterial exopeptidase dimerisation domain"/>
    <property type="match status" value="1"/>
</dbReference>
<dbReference type="GO" id="GO:0016805">
    <property type="term" value="F:dipeptidase activity"/>
    <property type="evidence" value="ECO:0007669"/>
    <property type="project" value="TreeGrafter"/>
</dbReference>
<dbReference type="InterPro" id="IPR052030">
    <property type="entry name" value="Peptidase_M20/M20A_hydrolases"/>
</dbReference>
<dbReference type="InterPro" id="IPR036264">
    <property type="entry name" value="Bact_exopeptidase_dim_dom"/>
</dbReference>
<dbReference type="InterPro" id="IPR017145">
    <property type="entry name" value="Aminobenzoyl-glu_utiliz_pB"/>
</dbReference>
<dbReference type="InterPro" id="IPR011650">
    <property type="entry name" value="Peptidase_M20_dimer"/>
</dbReference>
<proteinExistence type="predicted"/>
<dbReference type="InterPro" id="IPR017439">
    <property type="entry name" value="Amidohydrolase"/>
</dbReference>
<keyword evidence="3" id="KW-1185">Reference proteome</keyword>
<feature type="domain" description="Peptidase M20 dimerisation" evidence="1">
    <location>
        <begin position="194"/>
        <end position="281"/>
    </location>
</feature>
<evidence type="ECO:0000259" key="1">
    <source>
        <dbReference type="Pfam" id="PF07687"/>
    </source>
</evidence>
<accession>A0A9C7LAJ6</accession>
<gene>
    <name evidence="2" type="primary">abgB_2</name>
    <name evidence="2" type="ORF">NEOCIP111885_01237</name>
</gene>
<dbReference type="InterPro" id="IPR002933">
    <property type="entry name" value="Peptidase_M20"/>
</dbReference>
<dbReference type="Pfam" id="PF01546">
    <property type="entry name" value="Peptidase_M20"/>
    <property type="match status" value="1"/>
</dbReference>
<dbReference type="FunFam" id="3.30.70.360:FF:000004">
    <property type="entry name" value="Peptidase M20 domain-containing protein 2"/>
    <property type="match status" value="1"/>
</dbReference>
<dbReference type="EMBL" id="CAKJTG010000006">
    <property type="protein sequence ID" value="CAG9607545.1"/>
    <property type="molecule type" value="Genomic_DNA"/>
</dbReference>
<evidence type="ECO:0000313" key="2">
    <source>
        <dbReference type="EMBL" id="CAG9607545.1"/>
    </source>
</evidence>
<dbReference type="EC" id="3.5.1.-" evidence="2"/>
<dbReference type="Proteomes" id="UP000789845">
    <property type="component" value="Unassembled WGS sequence"/>
</dbReference>
<dbReference type="AlphaFoldDB" id="A0A9C7LAJ6"/>
<dbReference type="GO" id="GO:0046657">
    <property type="term" value="P:folic acid catabolic process"/>
    <property type="evidence" value="ECO:0007669"/>
    <property type="project" value="TreeGrafter"/>
</dbReference>
<sequence>MKTVDVISKIEEVIEAKRDTFIDISDRIWEYAETRFEEYQSAQLLCQALEQEGFSVEREVGGIKTAFIGSFGSGKPVIGILGEYDALSGLSQHKNSSQKEPLLERGNGHGCGHNLFGTSVLAAVVAVKEYMEEYNIPGTIRYYGCPGEEGGSGKTFMVREGLFDDVDCSLTWHPGSFAGMFSATTLANYQIFFKFKGIASHAAASPHLGRSALDAVELMNVGANYLREHIIPEARIHYSIVNAGGLSPNVVQPEAEVLYLIRAPQMEDVKEIYERVYNIARGAALMTETEVEIEFDKACSNYIPNNAIGAVMHQNLQRIALPKYDSTEKEFAAEMMQQITAADLKSTVAEVKRQYGVSVSKEIKESCFLNQVLPFKESNEILFGSTDVGDVSWITPTAQFWGPCFVFATPAHSWQLVSQGATSIAHKGMLHSGKVLAGTAIDLFMNPSVIEQAKVELQQKTEGVPYECPIAKGVKPSPIKQ</sequence>
<dbReference type="GO" id="GO:0005737">
    <property type="term" value="C:cytoplasm"/>
    <property type="evidence" value="ECO:0007669"/>
    <property type="project" value="TreeGrafter"/>
</dbReference>
<keyword evidence="2" id="KW-0378">Hydrolase</keyword>
<dbReference type="Pfam" id="PF07687">
    <property type="entry name" value="M20_dimer"/>
    <property type="match status" value="1"/>
</dbReference>
<name>A0A9C7LAJ6_9BACI</name>
<dbReference type="Gene3D" id="3.40.630.10">
    <property type="entry name" value="Zn peptidases"/>
    <property type="match status" value="1"/>
</dbReference>
<dbReference type="Gene3D" id="3.30.70.360">
    <property type="match status" value="1"/>
</dbReference>
<dbReference type="NCBIfam" id="TIGR01891">
    <property type="entry name" value="amidohydrolases"/>
    <property type="match status" value="1"/>
</dbReference>
<dbReference type="RefSeq" id="WP_230495816.1">
    <property type="nucleotide sequence ID" value="NZ_CAKJTG010000006.1"/>
</dbReference>
<dbReference type="PIRSF" id="PIRSF037227">
    <property type="entry name" value="Aminobenzoyl-glu_utiliz_pB"/>
    <property type="match status" value="1"/>
</dbReference>
<dbReference type="CDD" id="cd05673">
    <property type="entry name" value="M20_Acy1L2_AbgB"/>
    <property type="match status" value="1"/>
</dbReference>
<reference evidence="2" key="1">
    <citation type="submission" date="2021-10" db="EMBL/GenBank/DDBJ databases">
        <authorList>
            <person name="Criscuolo A."/>
        </authorList>
    </citation>
    <scope>NUCLEOTIDE SEQUENCE</scope>
    <source>
        <strain evidence="2">CIP111885</strain>
    </source>
</reference>
<protein>
    <submittedName>
        <fullName evidence="2">p-aminobenzoyl-glutamate hydrolase subunit B</fullName>
        <ecNumber evidence="2">3.5.1.-</ecNumber>
    </submittedName>
</protein>
<dbReference type="PANTHER" id="PTHR30575:SF0">
    <property type="entry name" value="XAA-ARG DIPEPTIDASE"/>
    <property type="match status" value="1"/>
</dbReference>
<dbReference type="SUPFAM" id="SSF53187">
    <property type="entry name" value="Zn-dependent exopeptidases"/>
    <property type="match status" value="1"/>
</dbReference>
<evidence type="ECO:0000313" key="3">
    <source>
        <dbReference type="Proteomes" id="UP000789845"/>
    </source>
</evidence>
<dbReference type="PANTHER" id="PTHR30575">
    <property type="entry name" value="PEPTIDASE M20"/>
    <property type="match status" value="1"/>
</dbReference>
<dbReference type="GO" id="GO:0071713">
    <property type="term" value="F:para-aminobenzoyl-glutamate hydrolase activity"/>
    <property type="evidence" value="ECO:0007669"/>
    <property type="project" value="TreeGrafter"/>
</dbReference>